<name>A0AA38FZQ3_TAXCH</name>
<comment type="caution">
    <text evidence="1">The sequence shown here is derived from an EMBL/GenBank/DDBJ whole genome shotgun (WGS) entry which is preliminary data.</text>
</comment>
<accession>A0AA38FZQ3</accession>
<evidence type="ECO:0000313" key="1">
    <source>
        <dbReference type="EMBL" id="KAH9313742.1"/>
    </source>
</evidence>
<proteinExistence type="predicted"/>
<keyword evidence="2" id="KW-1185">Reference proteome</keyword>
<evidence type="ECO:0000313" key="2">
    <source>
        <dbReference type="Proteomes" id="UP000824469"/>
    </source>
</evidence>
<sequence length="70" mass="7327">TKGEHDRILVSTAGIDDSLDDWIGGVLVGWKVDGSVVEVAVVIGIEDLDVREVAVALEDGLVGEGEVQIV</sequence>
<dbReference type="Proteomes" id="UP000824469">
    <property type="component" value="Unassembled WGS sequence"/>
</dbReference>
<dbReference type="EMBL" id="JAHRHJ020000005">
    <property type="protein sequence ID" value="KAH9313742.1"/>
    <property type="molecule type" value="Genomic_DNA"/>
</dbReference>
<gene>
    <name evidence="1" type="ORF">KI387_022369</name>
</gene>
<organism evidence="1 2">
    <name type="scientific">Taxus chinensis</name>
    <name type="common">Chinese yew</name>
    <name type="synonym">Taxus wallichiana var. chinensis</name>
    <dbReference type="NCBI Taxonomy" id="29808"/>
    <lineage>
        <taxon>Eukaryota</taxon>
        <taxon>Viridiplantae</taxon>
        <taxon>Streptophyta</taxon>
        <taxon>Embryophyta</taxon>
        <taxon>Tracheophyta</taxon>
        <taxon>Spermatophyta</taxon>
        <taxon>Pinopsida</taxon>
        <taxon>Pinidae</taxon>
        <taxon>Conifers II</taxon>
        <taxon>Cupressales</taxon>
        <taxon>Taxaceae</taxon>
        <taxon>Taxus</taxon>
    </lineage>
</organism>
<protein>
    <submittedName>
        <fullName evidence="1">Uncharacterized protein</fullName>
    </submittedName>
</protein>
<reference evidence="1 2" key="1">
    <citation type="journal article" date="2021" name="Nat. Plants">
        <title>The Taxus genome provides insights into paclitaxel biosynthesis.</title>
        <authorList>
            <person name="Xiong X."/>
            <person name="Gou J."/>
            <person name="Liao Q."/>
            <person name="Li Y."/>
            <person name="Zhou Q."/>
            <person name="Bi G."/>
            <person name="Li C."/>
            <person name="Du R."/>
            <person name="Wang X."/>
            <person name="Sun T."/>
            <person name="Guo L."/>
            <person name="Liang H."/>
            <person name="Lu P."/>
            <person name="Wu Y."/>
            <person name="Zhang Z."/>
            <person name="Ro D.K."/>
            <person name="Shang Y."/>
            <person name="Huang S."/>
            <person name="Yan J."/>
        </authorList>
    </citation>
    <scope>NUCLEOTIDE SEQUENCE [LARGE SCALE GENOMIC DNA]</scope>
    <source>
        <strain evidence="1">Ta-2019</strain>
    </source>
</reference>
<feature type="non-terminal residue" evidence="1">
    <location>
        <position position="70"/>
    </location>
</feature>
<feature type="non-terminal residue" evidence="1">
    <location>
        <position position="1"/>
    </location>
</feature>
<dbReference type="AlphaFoldDB" id="A0AA38FZQ3"/>